<sequence length="215" mass="21998">MPPDQSDADAVLGTTAADEGAGASGTAWSRHADWTEPLRRRPLPVALAALAVAALLAWRAGPRPDAAALAYLGAVGVVLSAVDVALERLPDPLTLTGYPIGAALLGGAALFTDGGGGRYLAALAGMAGLGLLFAAQWFLVPRAMGFGDVKLSGVLGLYLGWFGWPAWALGLFAMFALGGVFAVLMLLARRAGRRTSFPFGPFMVAGTVLAVLVHA</sequence>
<proteinExistence type="inferred from homology"/>
<dbReference type="InterPro" id="IPR000045">
    <property type="entry name" value="Prepilin_IV_endopep_pep"/>
</dbReference>
<comment type="similarity">
    <text evidence="1">Belongs to the peptidase A24 family.</text>
</comment>
<keyword evidence="2" id="KW-0812">Transmembrane</keyword>
<evidence type="ECO:0000256" key="2">
    <source>
        <dbReference type="SAM" id="Phobius"/>
    </source>
</evidence>
<evidence type="ECO:0000313" key="4">
    <source>
        <dbReference type="EMBL" id="MBW8484946.1"/>
    </source>
</evidence>
<dbReference type="Pfam" id="PF01478">
    <property type="entry name" value="Peptidase_A24"/>
    <property type="match status" value="1"/>
</dbReference>
<dbReference type="PANTHER" id="PTHR30487">
    <property type="entry name" value="TYPE 4 PREPILIN-LIKE PROTEINS LEADER PEPTIDE-PROCESSING ENZYME"/>
    <property type="match status" value="1"/>
</dbReference>
<accession>A0ABS7FXD3</accession>
<keyword evidence="2" id="KW-0472">Membrane</keyword>
<protein>
    <submittedName>
        <fullName evidence="4">A24 family peptidase</fullName>
    </submittedName>
</protein>
<dbReference type="EMBL" id="JAIBOA010000013">
    <property type="protein sequence ID" value="MBW8484946.1"/>
    <property type="molecule type" value="Genomic_DNA"/>
</dbReference>
<comment type="caution">
    <text evidence="4">The sequence shown here is derived from an EMBL/GenBank/DDBJ whole genome shotgun (WGS) entry which is preliminary data.</text>
</comment>
<dbReference type="Gene3D" id="1.20.120.1220">
    <property type="match status" value="1"/>
</dbReference>
<dbReference type="PANTHER" id="PTHR30487:SF0">
    <property type="entry name" value="PREPILIN LEADER PEPTIDASE_N-METHYLTRANSFERASE-RELATED"/>
    <property type="match status" value="1"/>
</dbReference>
<organism evidence="4 5">
    <name type="scientific">Actinomadura parmotrematis</name>
    <dbReference type="NCBI Taxonomy" id="2864039"/>
    <lineage>
        <taxon>Bacteria</taxon>
        <taxon>Bacillati</taxon>
        <taxon>Actinomycetota</taxon>
        <taxon>Actinomycetes</taxon>
        <taxon>Streptosporangiales</taxon>
        <taxon>Thermomonosporaceae</taxon>
        <taxon>Actinomadura</taxon>
    </lineage>
</organism>
<reference evidence="4 5" key="1">
    <citation type="submission" date="2021-07" db="EMBL/GenBank/DDBJ databases">
        <title>Actinomadura sp. PM05-2 isolated from lichen.</title>
        <authorList>
            <person name="Somphong A."/>
            <person name="Phongsopitanun W."/>
            <person name="Tanasupawat S."/>
            <person name="Peongsungnone V."/>
        </authorList>
    </citation>
    <scope>NUCLEOTIDE SEQUENCE [LARGE SCALE GENOMIC DNA]</scope>
    <source>
        <strain evidence="4 5">PM05-2</strain>
    </source>
</reference>
<evidence type="ECO:0000313" key="5">
    <source>
        <dbReference type="Proteomes" id="UP000774570"/>
    </source>
</evidence>
<evidence type="ECO:0000259" key="3">
    <source>
        <dbReference type="Pfam" id="PF01478"/>
    </source>
</evidence>
<dbReference type="InterPro" id="IPR050882">
    <property type="entry name" value="Prepilin_peptidase/N-MTase"/>
</dbReference>
<keyword evidence="5" id="KW-1185">Reference proteome</keyword>
<dbReference type="Proteomes" id="UP000774570">
    <property type="component" value="Unassembled WGS sequence"/>
</dbReference>
<feature type="transmembrane region" description="Helical" evidence="2">
    <location>
        <begin position="92"/>
        <end position="112"/>
    </location>
</feature>
<feature type="transmembrane region" description="Helical" evidence="2">
    <location>
        <begin position="159"/>
        <end position="188"/>
    </location>
</feature>
<evidence type="ECO:0000256" key="1">
    <source>
        <dbReference type="ARBA" id="ARBA00005801"/>
    </source>
</evidence>
<dbReference type="RefSeq" id="WP_220168168.1">
    <property type="nucleotide sequence ID" value="NZ_JAIBOA010000013.1"/>
</dbReference>
<name>A0ABS7FXD3_9ACTN</name>
<feature type="transmembrane region" description="Helical" evidence="2">
    <location>
        <begin position="43"/>
        <end position="61"/>
    </location>
</feature>
<feature type="transmembrane region" description="Helical" evidence="2">
    <location>
        <begin position="68"/>
        <end position="86"/>
    </location>
</feature>
<gene>
    <name evidence="4" type="ORF">K1Y72_21365</name>
</gene>
<feature type="domain" description="Prepilin type IV endopeptidase peptidase" evidence="3">
    <location>
        <begin position="74"/>
        <end position="182"/>
    </location>
</feature>
<keyword evidence="2" id="KW-1133">Transmembrane helix</keyword>
<feature type="transmembrane region" description="Helical" evidence="2">
    <location>
        <begin position="119"/>
        <end position="139"/>
    </location>
</feature>
<feature type="transmembrane region" description="Helical" evidence="2">
    <location>
        <begin position="195"/>
        <end position="213"/>
    </location>
</feature>